<name>A0A152A7K5_TIELA</name>
<dbReference type="AlphaFoldDB" id="A0A152A7K5"/>
<accession>A0A152A7K5</accession>
<reference evidence="2 3" key="1">
    <citation type="submission" date="2015-12" db="EMBL/GenBank/DDBJ databases">
        <title>Dictyostelia acquired genes for synthesis and detection of signals that induce cell-type specialization by lateral gene transfer from prokaryotes.</title>
        <authorList>
            <person name="Gloeckner G."/>
            <person name="Schaap P."/>
        </authorList>
    </citation>
    <scope>NUCLEOTIDE SEQUENCE [LARGE SCALE GENOMIC DNA]</scope>
    <source>
        <strain evidence="2 3">TK</strain>
    </source>
</reference>
<evidence type="ECO:0000313" key="3">
    <source>
        <dbReference type="Proteomes" id="UP000076078"/>
    </source>
</evidence>
<gene>
    <name evidence="2" type="ORF">DLAC_00999</name>
</gene>
<keyword evidence="1" id="KW-0732">Signal</keyword>
<dbReference type="PANTHER" id="PTHR32256:SF7">
    <property type="entry name" value="EGF-LIKE DOMAIN-CONTAINING PROTEIN"/>
    <property type="match status" value="1"/>
</dbReference>
<dbReference type="CDD" id="cd00055">
    <property type="entry name" value="EGF_Lam"/>
    <property type="match status" value="1"/>
</dbReference>
<dbReference type="InterPro" id="IPR053369">
    <property type="entry name" value="SrfA-induced_signal"/>
</dbReference>
<dbReference type="STRING" id="361077.A0A152A7K5"/>
<feature type="signal peptide" evidence="1">
    <location>
        <begin position="1"/>
        <end position="19"/>
    </location>
</feature>
<keyword evidence="3" id="KW-1185">Reference proteome</keyword>
<dbReference type="InterPro" id="IPR002049">
    <property type="entry name" value="LE_dom"/>
</dbReference>
<evidence type="ECO:0000313" key="2">
    <source>
        <dbReference type="EMBL" id="KYR02184.1"/>
    </source>
</evidence>
<dbReference type="Proteomes" id="UP000076078">
    <property type="component" value="Unassembled WGS sequence"/>
</dbReference>
<dbReference type="InParanoid" id="A0A152A7K5"/>
<protein>
    <submittedName>
        <fullName evidence="2">EGF-like domain-containing protein</fullName>
    </submittedName>
</protein>
<comment type="caution">
    <text evidence="2">The sequence shown here is derived from an EMBL/GenBank/DDBJ whole genome shotgun (WGS) entry which is preliminary data.</text>
</comment>
<proteinExistence type="predicted"/>
<sequence length="431" mass="49594">MIKYILLVFIISIISKSFGGNCFYDWQCPSLPNSYCRNKISVHSKDIAVHGQRVYFTGRYTGDSDDTAPAYLFSVPFQPNQNDKYREEFKFEEEIFTILSERFGGIMGYEFNDKFFVGIKNRFKNIPYLGFYSAPFNGNGVDVHSYTPLMEAGTYQKMYFDVPNNKIYHCKLDQLVGYTISETLQLLLSFQTNYYVYCEGLWKNGDNLYWTSRDKNAGNFSINFHIGNIHLTGKPNMPSIIGENEEIYAFTGSNTDIIYSTKTSLYKMAIPNGINNGKITRQLIVNDPSIESAVYKDGFVYYSTSNSYIKKVNLQNNQVTVLYEPNDYVSPKQGNCTCRYGFTGNNCDTCPPGNQIIWDNGIPTCRPYGYCIQDYQCNNIVPSFNFQSYSYCYLYNQCNCKISYLTYPNCDKCPNGQHMVWENNIPQCKSN</sequence>
<dbReference type="EMBL" id="LODT01000004">
    <property type="protein sequence ID" value="KYR02184.1"/>
    <property type="molecule type" value="Genomic_DNA"/>
</dbReference>
<evidence type="ECO:0000256" key="1">
    <source>
        <dbReference type="SAM" id="SignalP"/>
    </source>
</evidence>
<dbReference type="PANTHER" id="PTHR32256">
    <property type="match status" value="1"/>
</dbReference>
<organism evidence="2 3">
    <name type="scientific">Tieghemostelium lacteum</name>
    <name type="common">Slime mold</name>
    <name type="synonym">Dictyostelium lacteum</name>
    <dbReference type="NCBI Taxonomy" id="361077"/>
    <lineage>
        <taxon>Eukaryota</taxon>
        <taxon>Amoebozoa</taxon>
        <taxon>Evosea</taxon>
        <taxon>Eumycetozoa</taxon>
        <taxon>Dictyostelia</taxon>
        <taxon>Dictyosteliales</taxon>
        <taxon>Raperosteliaceae</taxon>
        <taxon>Tieghemostelium</taxon>
    </lineage>
</organism>
<feature type="chain" id="PRO_5007593716" evidence="1">
    <location>
        <begin position="20"/>
        <end position="431"/>
    </location>
</feature>
<dbReference type="OMA" id="MYRYLPL"/>
<dbReference type="OrthoDB" id="21940at2759"/>
<dbReference type="SUPFAM" id="SSF69322">
    <property type="entry name" value="Tricorn protease domain 2"/>
    <property type="match status" value="1"/>
</dbReference>